<organism evidence="1 2">
    <name type="scientific">Methylopila turkensis</name>
    <dbReference type="NCBI Taxonomy" id="1437816"/>
    <lineage>
        <taxon>Bacteria</taxon>
        <taxon>Pseudomonadati</taxon>
        <taxon>Pseudomonadota</taxon>
        <taxon>Alphaproteobacteria</taxon>
        <taxon>Hyphomicrobiales</taxon>
        <taxon>Methylopilaceae</taxon>
        <taxon>Methylopila</taxon>
    </lineage>
</organism>
<comment type="caution">
    <text evidence="1">The sequence shown here is derived from an EMBL/GenBank/DDBJ whole genome shotgun (WGS) entry which is preliminary data.</text>
</comment>
<dbReference type="SUPFAM" id="SSF53448">
    <property type="entry name" value="Nucleotide-diphospho-sugar transferases"/>
    <property type="match status" value="1"/>
</dbReference>
<dbReference type="EMBL" id="BSFL01000002">
    <property type="protein sequence ID" value="GLK80308.1"/>
    <property type="molecule type" value="Genomic_DNA"/>
</dbReference>
<dbReference type="AlphaFoldDB" id="A0A9W6N796"/>
<name>A0A9W6N796_9HYPH</name>
<proteinExistence type="predicted"/>
<evidence type="ECO:0000313" key="2">
    <source>
        <dbReference type="Proteomes" id="UP001143309"/>
    </source>
</evidence>
<reference evidence="1" key="2">
    <citation type="submission" date="2023-01" db="EMBL/GenBank/DDBJ databases">
        <authorList>
            <person name="Sun Q."/>
            <person name="Evtushenko L."/>
        </authorList>
    </citation>
    <scope>NUCLEOTIDE SEQUENCE</scope>
    <source>
        <strain evidence="1">VKM B-2748</strain>
    </source>
</reference>
<dbReference type="Proteomes" id="UP001143309">
    <property type="component" value="Unassembled WGS sequence"/>
</dbReference>
<sequence>MAKTTDTRVKFKTRWYHRHPKYWFRKDKPRPAGHRDAPEVVRLDPEPGVTPSPKPPVRIFLGTEPMQARAERVFIWSVAQRRDPARAYEIHLMKDLKGFDRNGWTTGFTNYRYAIPALAGEQGRGIYNDVDQIYLADPAEMFDLDMKGAGILCVQKDETSVSLLDCARMAPHWRLEEARTPLKRKHFLDIIAREDLWGELPGVWNARDTEYGPDVAKCFHFTTLRTQPWRPFPDQLFYEDHPEGECWFALERSANAARFNGFTRERPSRSFAAALATLAQEPGPDAARAAQDASKVAQAAGAASVLVVSPEGDAQPDIRGASVSAARLDETLRAGANRRADGVLCVGGLSGLPEEDVAWALDALFDAGGGFLAVSLKLDPARIGTAAALPPEWWRLQLELASARAPDRLWSLAVTGAGSARTFKGGAAASRAA</sequence>
<dbReference type="InterPro" id="IPR029044">
    <property type="entry name" value="Nucleotide-diphossugar_trans"/>
</dbReference>
<evidence type="ECO:0000313" key="1">
    <source>
        <dbReference type="EMBL" id="GLK80308.1"/>
    </source>
</evidence>
<gene>
    <name evidence="1" type="ORF">GCM10008174_20490</name>
</gene>
<keyword evidence="2" id="KW-1185">Reference proteome</keyword>
<protein>
    <submittedName>
        <fullName evidence="1">Uncharacterized protein</fullName>
    </submittedName>
</protein>
<reference evidence="1" key="1">
    <citation type="journal article" date="2014" name="Int. J. Syst. Evol. Microbiol.">
        <title>Complete genome sequence of Corynebacterium casei LMG S-19264T (=DSM 44701T), isolated from a smear-ripened cheese.</title>
        <authorList>
            <consortium name="US DOE Joint Genome Institute (JGI-PGF)"/>
            <person name="Walter F."/>
            <person name="Albersmeier A."/>
            <person name="Kalinowski J."/>
            <person name="Ruckert C."/>
        </authorList>
    </citation>
    <scope>NUCLEOTIDE SEQUENCE</scope>
    <source>
        <strain evidence="1">VKM B-2748</strain>
    </source>
</reference>
<dbReference type="Gene3D" id="3.90.550.10">
    <property type="entry name" value="Spore Coat Polysaccharide Biosynthesis Protein SpsA, Chain A"/>
    <property type="match status" value="1"/>
</dbReference>
<dbReference type="RefSeq" id="WP_271200772.1">
    <property type="nucleotide sequence ID" value="NZ_BSFL01000002.1"/>
</dbReference>
<accession>A0A9W6N796</accession>